<keyword evidence="1" id="KW-1185">Reference proteome</keyword>
<evidence type="ECO:0000313" key="2">
    <source>
        <dbReference type="WBParaSite" id="Csp11.Scaffold630.g17103.t1"/>
    </source>
</evidence>
<dbReference type="STRING" id="1561998.A0A1I7ULB5"/>
<accession>A0A1I7ULB5</accession>
<protein>
    <submittedName>
        <fullName evidence="2">Ovule protein</fullName>
    </submittedName>
</protein>
<dbReference type="WBParaSite" id="Csp11.Scaffold630.g17103.t1">
    <property type="protein sequence ID" value="Csp11.Scaffold630.g17103.t1"/>
    <property type="gene ID" value="Csp11.Scaffold630.g17103"/>
</dbReference>
<dbReference type="AlphaFoldDB" id="A0A1I7ULB5"/>
<dbReference type="Proteomes" id="UP000095282">
    <property type="component" value="Unplaced"/>
</dbReference>
<evidence type="ECO:0000313" key="1">
    <source>
        <dbReference type="Proteomes" id="UP000095282"/>
    </source>
</evidence>
<name>A0A1I7ULB5_9PELO</name>
<reference evidence="2" key="1">
    <citation type="submission" date="2016-11" db="UniProtKB">
        <authorList>
            <consortium name="WormBaseParasite"/>
        </authorList>
    </citation>
    <scope>IDENTIFICATION</scope>
</reference>
<sequence length="93" mass="10382">MAANICMRSSFELFTLTSPGTSEIDLGGSFWKDEPESKYLCLDSPIERGFPVERDLFTVIGFKSFIAFIRALNLSNHEATKSGTIIVDETNQK</sequence>
<proteinExistence type="predicted"/>
<dbReference type="eggNOG" id="KOG0490">
    <property type="taxonomic scope" value="Eukaryota"/>
</dbReference>
<organism evidence="1 2">
    <name type="scientific">Caenorhabditis tropicalis</name>
    <dbReference type="NCBI Taxonomy" id="1561998"/>
    <lineage>
        <taxon>Eukaryota</taxon>
        <taxon>Metazoa</taxon>
        <taxon>Ecdysozoa</taxon>
        <taxon>Nematoda</taxon>
        <taxon>Chromadorea</taxon>
        <taxon>Rhabditida</taxon>
        <taxon>Rhabditina</taxon>
        <taxon>Rhabditomorpha</taxon>
        <taxon>Rhabditoidea</taxon>
        <taxon>Rhabditidae</taxon>
        <taxon>Peloderinae</taxon>
        <taxon>Caenorhabditis</taxon>
    </lineage>
</organism>